<keyword evidence="3" id="KW-1185">Reference proteome</keyword>
<feature type="transmembrane region" description="Helical" evidence="1">
    <location>
        <begin position="116"/>
        <end position="137"/>
    </location>
</feature>
<evidence type="ECO:0000313" key="3">
    <source>
        <dbReference type="Proteomes" id="UP000501568"/>
    </source>
</evidence>
<name>A0A6G6Y374_9SPHN</name>
<feature type="transmembrane region" description="Helical" evidence="1">
    <location>
        <begin position="83"/>
        <end position="104"/>
    </location>
</feature>
<dbReference type="Proteomes" id="UP000501568">
    <property type="component" value="Chromosome"/>
</dbReference>
<accession>A0A6G6Y374</accession>
<feature type="transmembrane region" description="Helical" evidence="1">
    <location>
        <begin position="149"/>
        <end position="168"/>
    </location>
</feature>
<dbReference type="RefSeq" id="WP_165326169.1">
    <property type="nucleotide sequence ID" value="NZ_CP049109.1"/>
</dbReference>
<feature type="transmembrane region" description="Helical" evidence="1">
    <location>
        <begin position="55"/>
        <end position="76"/>
    </location>
</feature>
<sequence>MIQFGIRFFLILVLTFVVHEAAHALAGLAMGFPVEIGLNHVRPVGAVPPDATQAMLISAAGPAVTVAIALIALATMRNSVTGFLIILAAFLCRAMASVVSLWNANDEMRISESLGIGAWTLPIAVTLLLGVLVWLAAKGKPFAARHWRVLYYSGSLGLAAVVGADMVLPRLTIG</sequence>
<dbReference type="EMBL" id="CP049109">
    <property type="protein sequence ID" value="QIG79168.1"/>
    <property type="molecule type" value="Genomic_DNA"/>
</dbReference>
<proteinExistence type="predicted"/>
<evidence type="ECO:0000256" key="1">
    <source>
        <dbReference type="SAM" id="Phobius"/>
    </source>
</evidence>
<keyword evidence="1" id="KW-0812">Transmembrane</keyword>
<dbReference type="KEGG" id="spzr:G5C33_04770"/>
<keyword evidence="1" id="KW-0472">Membrane</keyword>
<evidence type="ECO:0008006" key="4">
    <source>
        <dbReference type="Google" id="ProtNLM"/>
    </source>
</evidence>
<gene>
    <name evidence="2" type="ORF">G5C33_04770</name>
</gene>
<keyword evidence="1" id="KW-1133">Transmembrane helix</keyword>
<evidence type="ECO:0000313" key="2">
    <source>
        <dbReference type="EMBL" id="QIG79168.1"/>
    </source>
</evidence>
<dbReference type="AlphaFoldDB" id="A0A6G6Y374"/>
<organism evidence="2 3">
    <name type="scientific">Stakelama tenebrarum</name>
    <dbReference type="NCBI Taxonomy" id="2711215"/>
    <lineage>
        <taxon>Bacteria</taxon>
        <taxon>Pseudomonadati</taxon>
        <taxon>Pseudomonadota</taxon>
        <taxon>Alphaproteobacteria</taxon>
        <taxon>Sphingomonadales</taxon>
        <taxon>Sphingomonadaceae</taxon>
        <taxon>Stakelama</taxon>
    </lineage>
</organism>
<protein>
    <recommendedName>
        <fullName evidence="4">Peptidase M50 domain-containing protein</fullName>
    </recommendedName>
</protein>
<reference evidence="2 3" key="1">
    <citation type="submission" date="2020-02" db="EMBL/GenBank/DDBJ databases">
        <authorList>
            <person name="Zheng R.K."/>
            <person name="Sun C.M."/>
        </authorList>
    </citation>
    <scope>NUCLEOTIDE SEQUENCE [LARGE SCALE GENOMIC DNA]</scope>
    <source>
        <strain evidence="3">zrk23</strain>
    </source>
</reference>